<dbReference type="AlphaFoldDB" id="A0A835Z4T7"/>
<comment type="caution">
    <text evidence="1">The sequence shown here is derived from an EMBL/GenBank/DDBJ whole genome shotgun (WGS) entry which is preliminary data.</text>
</comment>
<evidence type="ECO:0000313" key="1">
    <source>
        <dbReference type="EMBL" id="KAG5185045.1"/>
    </source>
</evidence>
<dbReference type="Proteomes" id="UP000664859">
    <property type="component" value="Unassembled WGS sequence"/>
</dbReference>
<evidence type="ECO:0000313" key="2">
    <source>
        <dbReference type="Proteomes" id="UP000664859"/>
    </source>
</evidence>
<name>A0A835Z4T7_9STRA</name>
<sequence>MAQTTLVSVVVKALPGKTADGIAQAAMMMSLPCAKDPPLVNYVALGTMSSRKHGSPAPSGMFRLSMQLCRPTWTKTLLAKITIAIKQVAKVYGENGTFDSINIKWPVVLAADRGIRSSSGTRAH</sequence>
<proteinExistence type="predicted"/>
<reference evidence="1" key="1">
    <citation type="submission" date="2021-02" db="EMBL/GenBank/DDBJ databases">
        <title>First Annotated Genome of the Yellow-green Alga Tribonema minus.</title>
        <authorList>
            <person name="Mahan K.M."/>
        </authorList>
    </citation>
    <scope>NUCLEOTIDE SEQUENCE</scope>
    <source>
        <strain evidence="1">UTEX B ZZ1240</strain>
    </source>
</reference>
<dbReference type="EMBL" id="JAFCMP010000144">
    <property type="protein sequence ID" value="KAG5185045.1"/>
    <property type="molecule type" value="Genomic_DNA"/>
</dbReference>
<organism evidence="1 2">
    <name type="scientific">Tribonema minus</name>
    <dbReference type="NCBI Taxonomy" id="303371"/>
    <lineage>
        <taxon>Eukaryota</taxon>
        <taxon>Sar</taxon>
        <taxon>Stramenopiles</taxon>
        <taxon>Ochrophyta</taxon>
        <taxon>PX clade</taxon>
        <taxon>Xanthophyceae</taxon>
        <taxon>Tribonematales</taxon>
        <taxon>Tribonemataceae</taxon>
        <taxon>Tribonema</taxon>
    </lineage>
</organism>
<gene>
    <name evidence="1" type="ORF">JKP88DRAFT_255150</name>
</gene>
<protein>
    <submittedName>
        <fullName evidence="1">Uncharacterized protein</fullName>
    </submittedName>
</protein>
<keyword evidence="2" id="KW-1185">Reference proteome</keyword>
<accession>A0A835Z4T7</accession>